<evidence type="ECO:0000313" key="2">
    <source>
        <dbReference type="Proteomes" id="UP000032024"/>
    </source>
</evidence>
<dbReference type="EMBL" id="CP010525">
    <property type="protein sequence ID" value="AJO24138.1"/>
    <property type="molecule type" value="Genomic_DNA"/>
</dbReference>
<proteinExistence type="predicted"/>
<name>A0AAN0T7V0_HEYCO</name>
<keyword evidence="2" id="KW-1185">Reference proteome</keyword>
<reference evidence="2" key="1">
    <citation type="submission" date="2015-01" db="EMBL/GenBank/DDBJ databases">
        <title>Comparative genome analysis of Bacillus coagulans HM-08, Clostridium butyricum HM-68, Bacillus subtilis HM-66 and Bacillus paralicheniformis BL-09.</title>
        <authorList>
            <person name="Zhang H."/>
        </authorList>
    </citation>
    <scope>NUCLEOTIDE SEQUENCE [LARGE SCALE GENOMIC DNA]</scope>
    <source>
        <strain evidence="2">HM-08</strain>
    </source>
</reference>
<protein>
    <submittedName>
        <fullName evidence="1">Uncharacterized protein</fullName>
    </submittedName>
</protein>
<gene>
    <name evidence="1" type="ORF">SB48_HM08orf05357</name>
</gene>
<sequence>MENSKPSDLKLAGLPVKTPVSRNMRTQAFFIGLCDGDRDTTRSSS</sequence>
<dbReference type="Proteomes" id="UP000032024">
    <property type="component" value="Chromosome"/>
</dbReference>
<evidence type="ECO:0000313" key="1">
    <source>
        <dbReference type="EMBL" id="AJO24138.1"/>
    </source>
</evidence>
<dbReference type="AlphaFoldDB" id="A0AAN0T7V0"/>
<accession>A0AAN0T7V0</accession>
<organism evidence="1 2">
    <name type="scientific">Heyndrickxia coagulans</name>
    <name type="common">Weizmannia coagulans</name>
    <dbReference type="NCBI Taxonomy" id="1398"/>
    <lineage>
        <taxon>Bacteria</taxon>
        <taxon>Bacillati</taxon>
        <taxon>Bacillota</taxon>
        <taxon>Bacilli</taxon>
        <taxon>Bacillales</taxon>
        <taxon>Bacillaceae</taxon>
        <taxon>Heyndrickxia</taxon>
    </lineage>
</organism>